<accession>A0ABR1BIS5</accession>
<reference evidence="2 3" key="1">
    <citation type="submission" date="2023-09" db="EMBL/GenBank/DDBJ databases">
        <title>Genomes of two closely related lineages of the louse Polyplax serrata with different host specificities.</title>
        <authorList>
            <person name="Martinu J."/>
            <person name="Tarabai H."/>
            <person name="Stefka J."/>
            <person name="Hypsa V."/>
        </authorList>
    </citation>
    <scope>NUCLEOTIDE SEQUENCE [LARGE SCALE GENOMIC DNA]</scope>
    <source>
        <strain evidence="2">98ZLc_SE</strain>
    </source>
</reference>
<evidence type="ECO:0000313" key="2">
    <source>
        <dbReference type="EMBL" id="KAK6642089.1"/>
    </source>
</evidence>
<protein>
    <submittedName>
        <fullName evidence="2">Uncharacterized protein</fullName>
    </submittedName>
</protein>
<evidence type="ECO:0000313" key="3">
    <source>
        <dbReference type="Proteomes" id="UP001359485"/>
    </source>
</evidence>
<sequence length="66" mass="7544">MLTNPTRGEMEGETSEEKRGIINQNGSDPDTERKSTEKINGGHRKGKNHFFIRKKDNPTENTFDSH</sequence>
<organism evidence="2 3">
    <name type="scientific">Polyplax serrata</name>
    <name type="common">Common mouse louse</name>
    <dbReference type="NCBI Taxonomy" id="468196"/>
    <lineage>
        <taxon>Eukaryota</taxon>
        <taxon>Metazoa</taxon>
        <taxon>Ecdysozoa</taxon>
        <taxon>Arthropoda</taxon>
        <taxon>Hexapoda</taxon>
        <taxon>Insecta</taxon>
        <taxon>Pterygota</taxon>
        <taxon>Neoptera</taxon>
        <taxon>Paraneoptera</taxon>
        <taxon>Psocodea</taxon>
        <taxon>Troctomorpha</taxon>
        <taxon>Phthiraptera</taxon>
        <taxon>Anoplura</taxon>
        <taxon>Polyplacidae</taxon>
        <taxon>Polyplax</taxon>
    </lineage>
</organism>
<proteinExistence type="predicted"/>
<feature type="region of interest" description="Disordered" evidence="1">
    <location>
        <begin position="1"/>
        <end position="66"/>
    </location>
</feature>
<dbReference type="EMBL" id="JAWJWF010000001">
    <property type="protein sequence ID" value="KAK6642089.1"/>
    <property type="molecule type" value="Genomic_DNA"/>
</dbReference>
<feature type="compositionally biased region" description="Basic and acidic residues" evidence="1">
    <location>
        <begin position="53"/>
        <end position="66"/>
    </location>
</feature>
<dbReference type="Proteomes" id="UP001359485">
    <property type="component" value="Unassembled WGS sequence"/>
</dbReference>
<feature type="compositionally biased region" description="Basic residues" evidence="1">
    <location>
        <begin position="41"/>
        <end position="52"/>
    </location>
</feature>
<comment type="caution">
    <text evidence="2">The sequence shown here is derived from an EMBL/GenBank/DDBJ whole genome shotgun (WGS) entry which is preliminary data.</text>
</comment>
<name>A0ABR1BIS5_POLSC</name>
<keyword evidence="3" id="KW-1185">Reference proteome</keyword>
<gene>
    <name evidence="2" type="ORF">RUM44_013812</name>
</gene>
<evidence type="ECO:0000256" key="1">
    <source>
        <dbReference type="SAM" id="MobiDB-lite"/>
    </source>
</evidence>